<feature type="compositionally biased region" description="Low complexity" evidence="4">
    <location>
        <begin position="44"/>
        <end position="67"/>
    </location>
</feature>
<dbReference type="Proteomes" id="UP000315003">
    <property type="component" value="Chromosome"/>
</dbReference>
<dbReference type="InterPro" id="IPR002130">
    <property type="entry name" value="Cyclophilin-type_PPIase_dom"/>
</dbReference>
<gene>
    <name evidence="7" type="primary">ppiB</name>
    <name evidence="7" type="ORF">SV7mr_29310</name>
</gene>
<dbReference type="InterPro" id="IPR044666">
    <property type="entry name" value="Cyclophilin_A-like"/>
</dbReference>
<protein>
    <recommendedName>
        <fullName evidence="1">peptidylprolyl isomerase</fullName>
        <ecNumber evidence="1">5.2.1.8</ecNumber>
    </recommendedName>
</protein>
<accession>A0A517SWA1</accession>
<keyword evidence="3 7" id="KW-0413">Isomerase</keyword>
<dbReference type="GO" id="GO:0003755">
    <property type="term" value="F:peptidyl-prolyl cis-trans isomerase activity"/>
    <property type="evidence" value="ECO:0007669"/>
    <property type="project" value="UniProtKB-KW"/>
</dbReference>
<reference evidence="7 8" key="1">
    <citation type="submission" date="2019-02" db="EMBL/GenBank/DDBJ databases">
        <title>Deep-cultivation of Planctomycetes and their phenomic and genomic characterization uncovers novel biology.</title>
        <authorList>
            <person name="Wiegand S."/>
            <person name="Jogler M."/>
            <person name="Boedeker C."/>
            <person name="Pinto D."/>
            <person name="Vollmers J."/>
            <person name="Rivas-Marin E."/>
            <person name="Kohn T."/>
            <person name="Peeters S.H."/>
            <person name="Heuer A."/>
            <person name="Rast P."/>
            <person name="Oberbeckmann S."/>
            <person name="Bunk B."/>
            <person name="Jeske O."/>
            <person name="Meyerdierks A."/>
            <person name="Storesund J.E."/>
            <person name="Kallscheuer N."/>
            <person name="Luecker S."/>
            <person name="Lage O.M."/>
            <person name="Pohl T."/>
            <person name="Merkel B.J."/>
            <person name="Hornburger P."/>
            <person name="Mueller R.-W."/>
            <person name="Bruemmer F."/>
            <person name="Labrenz M."/>
            <person name="Spormann A.M."/>
            <person name="Op den Camp H."/>
            <person name="Overmann J."/>
            <person name="Amann R."/>
            <person name="Jetten M.S.M."/>
            <person name="Mascher T."/>
            <person name="Medema M.H."/>
            <person name="Devos D.P."/>
            <person name="Kaster A.-K."/>
            <person name="Ovreas L."/>
            <person name="Rohde M."/>
            <person name="Galperin M.Y."/>
            <person name="Jogler C."/>
        </authorList>
    </citation>
    <scope>NUCLEOTIDE SEQUENCE [LARGE SCALE GENOMIC DNA]</scope>
    <source>
        <strain evidence="7 8">SV_7m_r</strain>
    </source>
</reference>
<dbReference type="EMBL" id="CP036272">
    <property type="protein sequence ID" value="QDT60409.1"/>
    <property type="molecule type" value="Genomic_DNA"/>
</dbReference>
<evidence type="ECO:0000256" key="5">
    <source>
        <dbReference type="SAM" id="SignalP"/>
    </source>
</evidence>
<evidence type="ECO:0000256" key="3">
    <source>
        <dbReference type="ARBA" id="ARBA00023235"/>
    </source>
</evidence>
<dbReference type="Pfam" id="PF00160">
    <property type="entry name" value="Pro_isomerase"/>
    <property type="match status" value="1"/>
</dbReference>
<keyword evidence="8" id="KW-1185">Reference proteome</keyword>
<feature type="domain" description="PPIase cyclophilin-type" evidence="6">
    <location>
        <begin position="309"/>
        <end position="465"/>
    </location>
</feature>
<evidence type="ECO:0000256" key="2">
    <source>
        <dbReference type="ARBA" id="ARBA00023110"/>
    </source>
</evidence>
<dbReference type="EC" id="5.2.1.8" evidence="1"/>
<proteinExistence type="predicted"/>
<organism evidence="7 8">
    <name type="scientific">Stieleria bergensis</name>
    <dbReference type="NCBI Taxonomy" id="2528025"/>
    <lineage>
        <taxon>Bacteria</taxon>
        <taxon>Pseudomonadati</taxon>
        <taxon>Planctomycetota</taxon>
        <taxon>Planctomycetia</taxon>
        <taxon>Pirellulales</taxon>
        <taxon>Pirellulaceae</taxon>
        <taxon>Stieleria</taxon>
    </lineage>
</organism>
<feature type="region of interest" description="Disordered" evidence="4">
    <location>
        <begin position="34"/>
        <end position="91"/>
    </location>
</feature>
<evidence type="ECO:0000256" key="4">
    <source>
        <dbReference type="SAM" id="MobiDB-lite"/>
    </source>
</evidence>
<dbReference type="CDD" id="cd00317">
    <property type="entry name" value="cyclophilin"/>
    <property type="match status" value="1"/>
</dbReference>
<evidence type="ECO:0000256" key="1">
    <source>
        <dbReference type="ARBA" id="ARBA00013194"/>
    </source>
</evidence>
<dbReference type="PANTHER" id="PTHR45625">
    <property type="entry name" value="PEPTIDYL-PROLYL CIS-TRANS ISOMERASE-RELATED"/>
    <property type="match status" value="1"/>
</dbReference>
<dbReference type="PANTHER" id="PTHR45625:SF4">
    <property type="entry name" value="PEPTIDYLPROLYL ISOMERASE DOMAIN AND WD REPEAT-CONTAINING PROTEIN 1"/>
    <property type="match status" value="1"/>
</dbReference>
<dbReference type="SUPFAM" id="SSF50891">
    <property type="entry name" value="Cyclophilin-like"/>
    <property type="match status" value="1"/>
</dbReference>
<evidence type="ECO:0000259" key="6">
    <source>
        <dbReference type="PROSITE" id="PS50072"/>
    </source>
</evidence>
<evidence type="ECO:0000313" key="8">
    <source>
        <dbReference type="Proteomes" id="UP000315003"/>
    </source>
</evidence>
<dbReference type="AlphaFoldDB" id="A0A517SWA1"/>
<feature type="chain" id="PRO_5022092424" description="peptidylprolyl isomerase" evidence="5">
    <location>
        <begin position="33"/>
        <end position="480"/>
    </location>
</feature>
<dbReference type="Gene3D" id="2.40.100.10">
    <property type="entry name" value="Cyclophilin-like"/>
    <property type="match status" value="1"/>
</dbReference>
<keyword evidence="5" id="KW-0732">Signal</keyword>
<evidence type="ECO:0000313" key="7">
    <source>
        <dbReference type="EMBL" id="QDT60409.1"/>
    </source>
</evidence>
<dbReference type="InterPro" id="IPR029000">
    <property type="entry name" value="Cyclophilin-like_dom_sf"/>
</dbReference>
<feature type="signal peptide" evidence="5">
    <location>
        <begin position="1"/>
        <end position="32"/>
    </location>
</feature>
<dbReference type="PROSITE" id="PS50072">
    <property type="entry name" value="CSA_PPIASE_2"/>
    <property type="match status" value="1"/>
</dbReference>
<keyword evidence="2" id="KW-0697">Rotamase</keyword>
<sequence length="480" mass="53574" precursor="true">MQMKQIVDRARYSLAAILMVSVLCLPDWRASAQETAQAPPPATLPSAETEQAATEQATASSSASLPPTAVPPNTGTDEPAANQVPLPGESKFDMEQGKVDQMTQEQQMQVQLDFALKQLKERTPEDQETIQKLIAAFNAETETLREVTWAMREQHTLYVNGYIDDKAPYLAARDAVHAQMEITFESALDLVTSGFGDPYALQYILVMVKRRYDTGLYDYKAYIGSRILSQQREQFVYVLLTLARAAIYNGAPEEGKRIYQNLEEEMVEDIDRRLFATAETISEQYKQEIELIRAQAKDLPEVKIKTTRGDFTVQLFIDEAPETVAHFITLCEEGAYDGNDFYSVKKEETILTGDPAGDGSTEPDQFIPDEHERETTRMPLAGSLAFLKLPIPNSPGQFVKNSAGTQFAILLAPIPSIIKAQTVFGRVVEGMEVVTSLRQVDPKKEKSKNEISLPNDRIISVEVINRPEQLPKVNYLSQPG</sequence>
<name>A0A517SWA1_9BACT</name>